<dbReference type="GO" id="GO:0006465">
    <property type="term" value="P:signal peptide processing"/>
    <property type="evidence" value="ECO:0007669"/>
    <property type="project" value="TreeGrafter"/>
</dbReference>
<feature type="transmembrane region" description="Helical" evidence="7">
    <location>
        <begin position="6"/>
        <end position="26"/>
    </location>
</feature>
<keyword evidence="5 7" id="KW-1133">Transmembrane helix</keyword>
<dbReference type="Proteomes" id="UP000177486">
    <property type="component" value="Unassembled WGS sequence"/>
</dbReference>
<evidence type="ECO:0000259" key="8">
    <source>
        <dbReference type="Pfam" id="PF01478"/>
    </source>
</evidence>
<organism evidence="10 11">
    <name type="scientific">Candidatus Niyogibacteria bacterium RIFCSPLOWO2_01_FULL_45_48</name>
    <dbReference type="NCBI Taxonomy" id="1801724"/>
    <lineage>
        <taxon>Bacteria</taxon>
        <taxon>Candidatus Niyogiibacteriota</taxon>
    </lineage>
</organism>
<comment type="caution">
    <text evidence="10">The sequence shown here is derived from an EMBL/GenBank/DDBJ whole genome shotgun (WGS) entry which is preliminary data.</text>
</comment>
<feature type="transmembrane region" description="Helical" evidence="7">
    <location>
        <begin position="131"/>
        <end position="149"/>
    </location>
</feature>
<comment type="subcellular location">
    <subcellularLocation>
        <location evidence="1">Cell membrane</location>
        <topology evidence="1">Multi-pass membrane protein</topology>
    </subcellularLocation>
</comment>
<accession>A0A1G2EVT3</accession>
<evidence type="ECO:0000256" key="4">
    <source>
        <dbReference type="ARBA" id="ARBA00022692"/>
    </source>
</evidence>
<feature type="domain" description="Prepilin peptidase A24 N-terminal" evidence="9">
    <location>
        <begin position="8"/>
        <end position="88"/>
    </location>
</feature>
<evidence type="ECO:0000313" key="10">
    <source>
        <dbReference type="EMBL" id="OGZ29622.1"/>
    </source>
</evidence>
<feature type="transmembrane region" description="Helical" evidence="7">
    <location>
        <begin position="189"/>
        <end position="215"/>
    </location>
</feature>
<feature type="domain" description="Prepilin type IV endopeptidase peptidase" evidence="8">
    <location>
        <begin position="108"/>
        <end position="218"/>
    </location>
</feature>
<dbReference type="Pfam" id="PF06750">
    <property type="entry name" value="A24_N_bact"/>
    <property type="match status" value="1"/>
</dbReference>
<feature type="transmembrane region" description="Helical" evidence="7">
    <location>
        <begin position="101"/>
        <end position="119"/>
    </location>
</feature>
<dbReference type="PANTHER" id="PTHR30487">
    <property type="entry name" value="TYPE 4 PREPILIN-LIKE PROTEINS LEADER PEPTIDE-PROCESSING ENZYME"/>
    <property type="match status" value="1"/>
</dbReference>
<dbReference type="PANTHER" id="PTHR30487:SF0">
    <property type="entry name" value="PREPILIN LEADER PEPTIDASE_N-METHYLTRANSFERASE-RELATED"/>
    <property type="match status" value="1"/>
</dbReference>
<evidence type="ECO:0000256" key="2">
    <source>
        <dbReference type="ARBA" id="ARBA00005801"/>
    </source>
</evidence>
<name>A0A1G2EVT3_9BACT</name>
<feature type="transmembrane region" description="Helical" evidence="7">
    <location>
        <begin position="71"/>
        <end position="89"/>
    </location>
</feature>
<protein>
    <recommendedName>
        <fullName evidence="12">Prepilin peptidase</fullName>
    </recommendedName>
</protein>
<dbReference type="GO" id="GO:0005886">
    <property type="term" value="C:plasma membrane"/>
    <property type="evidence" value="ECO:0007669"/>
    <property type="project" value="UniProtKB-SubCell"/>
</dbReference>
<dbReference type="GO" id="GO:0004190">
    <property type="term" value="F:aspartic-type endopeptidase activity"/>
    <property type="evidence" value="ECO:0007669"/>
    <property type="project" value="InterPro"/>
</dbReference>
<evidence type="ECO:0000256" key="7">
    <source>
        <dbReference type="SAM" id="Phobius"/>
    </source>
</evidence>
<evidence type="ECO:0008006" key="12">
    <source>
        <dbReference type="Google" id="ProtNLM"/>
    </source>
</evidence>
<evidence type="ECO:0000256" key="3">
    <source>
        <dbReference type="ARBA" id="ARBA00022475"/>
    </source>
</evidence>
<keyword evidence="3" id="KW-1003">Cell membrane</keyword>
<dbReference type="InterPro" id="IPR000045">
    <property type="entry name" value="Prepilin_IV_endopep_pep"/>
</dbReference>
<dbReference type="InterPro" id="IPR010627">
    <property type="entry name" value="Prepilin_pept_A24_N"/>
</dbReference>
<evidence type="ECO:0000256" key="6">
    <source>
        <dbReference type="ARBA" id="ARBA00023136"/>
    </source>
</evidence>
<gene>
    <name evidence="10" type="ORF">A2931_04480</name>
</gene>
<evidence type="ECO:0000256" key="5">
    <source>
        <dbReference type="ARBA" id="ARBA00022989"/>
    </source>
</evidence>
<evidence type="ECO:0000313" key="11">
    <source>
        <dbReference type="Proteomes" id="UP000177486"/>
    </source>
</evidence>
<reference evidence="10 11" key="1">
    <citation type="journal article" date="2016" name="Nat. Commun.">
        <title>Thousands of microbial genomes shed light on interconnected biogeochemical processes in an aquifer system.</title>
        <authorList>
            <person name="Anantharaman K."/>
            <person name="Brown C.T."/>
            <person name="Hug L.A."/>
            <person name="Sharon I."/>
            <person name="Castelle C.J."/>
            <person name="Probst A.J."/>
            <person name="Thomas B.C."/>
            <person name="Singh A."/>
            <person name="Wilkins M.J."/>
            <person name="Karaoz U."/>
            <person name="Brodie E.L."/>
            <person name="Williams K.H."/>
            <person name="Hubbard S.S."/>
            <person name="Banfield J.F."/>
        </authorList>
    </citation>
    <scope>NUCLEOTIDE SEQUENCE [LARGE SCALE GENOMIC DNA]</scope>
</reference>
<sequence length="261" mass="29116">MEQIAVFVLGLIFGSFANVIVFRLNTGESLIFGGSRCFYCGRNLRWFELIPVVSFLALRGKCRSCGSKISWQYPAVELASGALFLLLWSEPGSYQLGKSPALTITAVLFFWLLLVISVYDIRHKIIPNPLVYFAILTAVLFLGFVNWNLMDNLKLIIENLAAGFGLFLFFGVLWFVSGGRWMGFGDAKLALALGIMLGWPLSLAAFFMSFWLGALLGLLYKFSNRSAGFKTQMPFAPFLSAGGLAAYLWGEKIIFWYLSLL</sequence>
<keyword evidence="4 7" id="KW-0812">Transmembrane</keyword>
<feature type="transmembrane region" description="Helical" evidence="7">
    <location>
        <begin position="235"/>
        <end position="258"/>
    </location>
</feature>
<dbReference type="EMBL" id="MHMQ01000034">
    <property type="protein sequence ID" value="OGZ29622.1"/>
    <property type="molecule type" value="Genomic_DNA"/>
</dbReference>
<comment type="similarity">
    <text evidence="2">Belongs to the peptidase A24 family.</text>
</comment>
<evidence type="ECO:0000256" key="1">
    <source>
        <dbReference type="ARBA" id="ARBA00004651"/>
    </source>
</evidence>
<evidence type="ECO:0000259" key="9">
    <source>
        <dbReference type="Pfam" id="PF06750"/>
    </source>
</evidence>
<dbReference type="Pfam" id="PF01478">
    <property type="entry name" value="Peptidase_A24"/>
    <property type="match status" value="1"/>
</dbReference>
<feature type="transmembrane region" description="Helical" evidence="7">
    <location>
        <begin position="155"/>
        <end position="177"/>
    </location>
</feature>
<proteinExistence type="inferred from homology"/>
<dbReference type="AlphaFoldDB" id="A0A1G2EVT3"/>
<dbReference type="Gene3D" id="1.20.120.1220">
    <property type="match status" value="1"/>
</dbReference>
<dbReference type="InterPro" id="IPR050882">
    <property type="entry name" value="Prepilin_peptidase/N-MTase"/>
</dbReference>
<keyword evidence="6 7" id="KW-0472">Membrane</keyword>